<evidence type="ECO:0000313" key="1">
    <source>
        <dbReference type="EMBL" id="SAK62512.1"/>
    </source>
</evidence>
<protein>
    <submittedName>
        <fullName evidence="1">Uncharacterized protein</fullName>
    </submittedName>
</protein>
<keyword evidence="2" id="KW-1185">Reference proteome</keyword>
<gene>
    <name evidence="1" type="ORF">AWB76_03259</name>
</gene>
<organism evidence="1 2">
    <name type="scientific">Caballeronia temeraria</name>
    <dbReference type="NCBI Taxonomy" id="1777137"/>
    <lineage>
        <taxon>Bacteria</taxon>
        <taxon>Pseudomonadati</taxon>
        <taxon>Pseudomonadota</taxon>
        <taxon>Betaproteobacteria</taxon>
        <taxon>Burkholderiales</taxon>
        <taxon>Burkholderiaceae</taxon>
        <taxon>Caballeronia</taxon>
    </lineage>
</organism>
<dbReference type="EMBL" id="FCOI02000009">
    <property type="protein sequence ID" value="SAK62512.1"/>
    <property type="molecule type" value="Genomic_DNA"/>
</dbReference>
<sequence length="95" mass="10740">MRDRAIDRDLARFDVVDDEQLRAAISLEVLEHEVFDALDDMPEGRHSALMEALCNGDTAEHNSTIVLIMRSAFNAVVDREIAEFKARLREPAEDA</sequence>
<proteinExistence type="predicted"/>
<dbReference type="STRING" id="1777137.AWB76_03259"/>
<reference evidence="2" key="1">
    <citation type="submission" date="2016-01" db="EMBL/GenBank/DDBJ databases">
        <authorList>
            <person name="Peeters Charlotte."/>
        </authorList>
    </citation>
    <scope>NUCLEOTIDE SEQUENCE [LARGE SCALE GENOMIC DNA]</scope>
</reference>
<accession>A0A158AXH2</accession>
<dbReference type="AlphaFoldDB" id="A0A158AXH2"/>
<dbReference type="Proteomes" id="UP000054624">
    <property type="component" value="Unassembled WGS sequence"/>
</dbReference>
<name>A0A158AXH2_9BURK</name>
<evidence type="ECO:0000313" key="2">
    <source>
        <dbReference type="Proteomes" id="UP000054624"/>
    </source>
</evidence>